<dbReference type="Proteomes" id="UP000322234">
    <property type="component" value="Unassembled WGS sequence"/>
</dbReference>
<dbReference type="AlphaFoldDB" id="A0A6B0QZP9"/>
<evidence type="ECO:0000313" key="5">
    <source>
        <dbReference type="EMBL" id="MXQ82237.1"/>
    </source>
</evidence>
<dbReference type="Pfam" id="PF15341">
    <property type="entry name" value="SLX9"/>
    <property type="match status" value="1"/>
</dbReference>
<evidence type="ECO:0008006" key="7">
    <source>
        <dbReference type="Google" id="ProtNLM"/>
    </source>
</evidence>
<dbReference type="PANTHER" id="PTHR31109:SF2">
    <property type="entry name" value="RIBOSOME BIOGENESIS PROTEIN SLX9 HOMOLOG"/>
    <property type="match status" value="1"/>
</dbReference>
<reference evidence="5" key="1">
    <citation type="submission" date="2019-10" db="EMBL/GenBank/DDBJ databases">
        <title>The sequence and de novo assembly of the wild yak genome.</title>
        <authorList>
            <person name="Liu Y."/>
        </authorList>
    </citation>
    <scope>NUCLEOTIDE SEQUENCE [LARGE SCALE GENOMIC DNA]</scope>
    <source>
        <strain evidence="5">WY2019</strain>
    </source>
</reference>
<dbReference type="GO" id="GO:0005730">
    <property type="term" value="C:nucleolus"/>
    <property type="evidence" value="ECO:0007669"/>
    <property type="project" value="UniProtKB-SubCell"/>
</dbReference>
<comment type="subcellular location">
    <subcellularLocation>
        <location evidence="1">Nucleus</location>
        <location evidence="1">Nucleolus</location>
    </subcellularLocation>
</comment>
<comment type="similarity">
    <text evidence="2">Belongs to the SLX9 family.</text>
</comment>
<accession>A0A6B0QZP9</accession>
<dbReference type="GO" id="GO:0030688">
    <property type="term" value="C:preribosome, small subunit precursor"/>
    <property type="evidence" value="ECO:0007669"/>
    <property type="project" value="InterPro"/>
</dbReference>
<dbReference type="PANTHER" id="PTHR31109">
    <property type="entry name" value="PROTEIN FAM207A"/>
    <property type="match status" value="1"/>
</dbReference>
<keyword evidence="6" id="KW-1185">Reference proteome</keyword>
<keyword evidence="3" id="KW-0539">Nucleus</keyword>
<evidence type="ECO:0000256" key="1">
    <source>
        <dbReference type="ARBA" id="ARBA00004604"/>
    </source>
</evidence>
<evidence type="ECO:0000256" key="3">
    <source>
        <dbReference type="ARBA" id="ARBA00023242"/>
    </source>
</evidence>
<evidence type="ECO:0000313" key="6">
    <source>
        <dbReference type="Proteomes" id="UP000322234"/>
    </source>
</evidence>
<evidence type="ECO:0000256" key="2">
    <source>
        <dbReference type="ARBA" id="ARBA00011022"/>
    </source>
</evidence>
<dbReference type="InterPro" id="IPR028160">
    <property type="entry name" value="Slx9-like"/>
</dbReference>
<keyword evidence="4" id="KW-0175">Coiled coil</keyword>
<dbReference type="EMBL" id="VBQZ03000012">
    <property type="protein sequence ID" value="MXQ82237.1"/>
    <property type="molecule type" value="Genomic_DNA"/>
</dbReference>
<comment type="caution">
    <text evidence="5">The sequence shown here is derived from an EMBL/GenBank/DDBJ whole genome shotgun (WGS) entry which is preliminary data.</text>
</comment>
<evidence type="ECO:0000256" key="4">
    <source>
        <dbReference type="SAM" id="Coils"/>
    </source>
</evidence>
<organism evidence="5 6">
    <name type="scientific">Bos mutus</name>
    <name type="common">wild yak</name>
    <dbReference type="NCBI Taxonomy" id="72004"/>
    <lineage>
        <taxon>Eukaryota</taxon>
        <taxon>Metazoa</taxon>
        <taxon>Chordata</taxon>
        <taxon>Craniata</taxon>
        <taxon>Vertebrata</taxon>
        <taxon>Euteleostomi</taxon>
        <taxon>Mammalia</taxon>
        <taxon>Eutheria</taxon>
        <taxon>Laurasiatheria</taxon>
        <taxon>Artiodactyla</taxon>
        <taxon>Ruminantia</taxon>
        <taxon>Pecora</taxon>
        <taxon>Bovidae</taxon>
        <taxon>Bovinae</taxon>
        <taxon>Bos</taxon>
    </lineage>
</organism>
<gene>
    <name evidence="5" type="ORF">E5288_WYG010992</name>
</gene>
<dbReference type="GO" id="GO:0000462">
    <property type="term" value="P:maturation of SSU-rRNA from tricistronic rRNA transcript (SSU-rRNA, 5.8S rRNA, LSU-rRNA)"/>
    <property type="evidence" value="ECO:0007669"/>
    <property type="project" value="InterPro"/>
</dbReference>
<proteinExistence type="inferred from homology"/>
<protein>
    <recommendedName>
        <fullName evidence="7">Protein FAM207A</fullName>
    </recommendedName>
</protein>
<feature type="coiled-coil region" evidence="4">
    <location>
        <begin position="121"/>
        <end position="148"/>
    </location>
</feature>
<sequence>MGSMSQPCCWHPEAQGPPSAGFAARSVSFPGPRSVVASVDRQARSKRLICSASGVMRGRTRNLPPRLLEICAKKELACLNADVFAGTTIDPSALVQQLDVETRSVTSIRRGAEAKTVLPKKEKLKLRRERWLQKIEAIKLAEQKLKAERRRRATVVVGDLQPLRDALPELLELEAGGRRPPTRRRVASRPRPAELSRMSAVQRLQLLEEERTRFQELLASPAYRASPLLAIGRQLAEQMQLEGGGQP</sequence>
<dbReference type="GO" id="GO:0030686">
    <property type="term" value="C:90S preribosome"/>
    <property type="evidence" value="ECO:0007669"/>
    <property type="project" value="InterPro"/>
</dbReference>
<name>A0A6B0QZP9_9CETA</name>